<organism evidence="1">
    <name type="scientific">Leviviridae sp</name>
    <dbReference type="NCBI Taxonomy" id="2027243"/>
    <lineage>
        <taxon>Viruses</taxon>
        <taxon>Riboviria</taxon>
        <taxon>Orthornavirae</taxon>
        <taxon>Lenarviricota</taxon>
        <taxon>Leviviricetes</taxon>
        <taxon>Norzivirales</taxon>
        <taxon>Fiersviridae</taxon>
    </lineage>
</organism>
<reference evidence="1" key="1">
    <citation type="submission" date="2019-05" db="EMBL/GenBank/DDBJ databases">
        <title>Metatranscriptomic reconstruction reveals RNA viruses with the potential to shape carbon cycling in soil.</title>
        <authorList>
            <person name="Starr E.P."/>
            <person name="Nuccio E."/>
            <person name="Pett-Ridge J."/>
            <person name="Banfield J.F."/>
            <person name="Firestone M.K."/>
        </authorList>
    </citation>
    <scope>NUCLEOTIDE SEQUENCE</scope>
    <source>
        <strain evidence="1">H4_Rhizo_43_scaffold_493</strain>
    </source>
</reference>
<name>A0A514CZM3_9VIRU</name>
<dbReference type="EMBL" id="MN032950">
    <property type="protein sequence ID" value="QDH86818.1"/>
    <property type="molecule type" value="Genomic_RNA"/>
</dbReference>
<accession>A0A514CZM3</accession>
<gene>
    <name evidence="1" type="ORF">H4Rhizo43493_000004</name>
</gene>
<proteinExistence type="predicted"/>
<protein>
    <submittedName>
        <fullName evidence="1">Uncharacterized protein</fullName>
    </submittedName>
</protein>
<evidence type="ECO:0000313" key="1">
    <source>
        <dbReference type="EMBL" id="QDH86818.1"/>
    </source>
</evidence>
<sequence length="414" mass="46197">MPEMEGPKTRRREIAYPIGAPNRQTVYQIIDPLFPAIQKVFHPPIFGRQITVSEGHPFRSRSRNDLHDIGGDFYTEKQYLVGNEQMRYMRVQRGSSTRTYDGPVFPVNPYATGFPAAIKPSDDELNRMGASAVAACKPTNSVANAAVFLGELRKDGLPHLPGSATWKDRTSRARGAGSDYLNVQFGWRPLVNDIQSFAYAVKHADAVLKQYERDAGKVVRRRYNIPLQNSLPSVVTGQQAPYFEPTDSSFLSDSEFGRWERRTEVLQRAWFSGCFTYHLPLGSDTRSGMGRAALKAKKLFGLSLTPETLWNLAPWSWAVDWFSNTGDVISNLSDSITDGLVMPYGYIMCHTIHKVTYTSVASGLKDTNNPVPPLTFVTETKVRKRANPFGFGISWESLSPFQLSIAAALGLSRT</sequence>